<feature type="transmembrane region" description="Helical" evidence="17">
    <location>
        <begin position="586"/>
        <end position="610"/>
    </location>
</feature>
<dbReference type="AlphaFoldDB" id="A0A830HKC6"/>
<dbReference type="OrthoDB" id="8300106at2759"/>
<evidence type="ECO:0000256" key="6">
    <source>
        <dbReference type="ARBA" id="ARBA00022679"/>
    </source>
</evidence>
<keyword evidence="7" id="KW-0949">S-adenosyl-L-methionine</keyword>
<feature type="transmembrane region" description="Helical" evidence="17">
    <location>
        <begin position="522"/>
        <end position="541"/>
    </location>
</feature>
<gene>
    <name evidence="18" type="ORF">PPROV_000633600</name>
</gene>
<dbReference type="GO" id="GO:0000773">
    <property type="term" value="F:phosphatidyl-N-methylethanolamine N-methyltransferase activity"/>
    <property type="evidence" value="ECO:0007669"/>
    <property type="project" value="UniProtKB-EC"/>
</dbReference>
<evidence type="ECO:0000256" key="9">
    <source>
        <dbReference type="ARBA" id="ARBA00022824"/>
    </source>
</evidence>
<keyword evidence="13" id="KW-0594">Phospholipid biosynthesis</keyword>
<keyword evidence="11" id="KW-0443">Lipid metabolism</keyword>
<keyword evidence="14" id="KW-1208">Phospholipid metabolism</keyword>
<dbReference type="PANTHER" id="PTHR15458:SF5">
    <property type="entry name" value="PHOSPHATIDYLETHANOLAMINE N-METHYLTRANSFERASE"/>
    <property type="match status" value="1"/>
</dbReference>
<proteinExistence type="predicted"/>
<evidence type="ECO:0000256" key="12">
    <source>
        <dbReference type="ARBA" id="ARBA00023136"/>
    </source>
</evidence>
<evidence type="ECO:0000256" key="4">
    <source>
        <dbReference type="ARBA" id="ARBA00022516"/>
    </source>
</evidence>
<evidence type="ECO:0000256" key="14">
    <source>
        <dbReference type="ARBA" id="ARBA00023264"/>
    </source>
</evidence>
<evidence type="ECO:0000313" key="19">
    <source>
        <dbReference type="Proteomes" id="UP000660262"/>
    </source>
</evidence>
<feature type="transmembrane region" description="Helical" evidence="17">
    <location>
        <begin position="631"/>
        <end position="649"/>
    </location>
</feature>
<evidence type="ECO:0000256" key="16">
    <source>
        <dbReference type="SAM" id="MobiDB-lite"/>
    </source>
</evidence>
<dbReference type="InterPro" id="IPR024960">
    <property type="entry name" value="PEMT/MFAP"/>
</dbReference>
<keyword evidence="8 17" id="KW-0812">Transmembrane</keyword>
<evidence type="ECO:0000313" key="18">
    <source>
        <dbReference type="EMBL" id="GHP07594.1"/>
    </source>
</evidence>
<keyword evidence="9" id="KW-0256">Endoplasmic reticulum</keyword>
<dbReference type="EC" id="2.1.1.71" evidence="15"/>
<organism evidence="18 19">
    <name type="scientific">Pycnococcus provasolii</name>
    <dbReference type="NCBI Taxonomy" id="41880"/>
    <lineage>
        <taxon>Eukaryota</taxon>
        <taxon>Viridiplantae</taxon>
        <taxon>Chlorophyta</taxon>
        <taxon>Pseudoscourfieldiophyceae</taxon>
        <taxon>Pseudoscourfieldiales</taxon>
        <taxon>Pycnococcaceae</taxon>
        <taxon>Pycnococcus</taxon>
    </lineage>
</organism>
<dbReference type="GO" id="GO:0032259">
    <property type="term" value="P:methylation"/>
    <property type="evidence" value="ECO:0007669"/>
    <property type="project" value="UniProtKB-KW"/>
</dbReference>
<comment type="pathway">
    <text evidence="3">Lipid metabolism.</text>
</comment>
<protein>
    <recommendedName>
        <fullName evidence="15">phosphatidyl-N-methylethanolamine N-methyltransferase</fullName>
        <ecNumber evidence="15">2.1.1.71</ecNumber>
    </recommendedName>
</protein>
<keyword evidence="6" id="KW-0808">Transferase</keyword>
<dbReference type="PANTHER" id="PTHR15458">
    <property type="entry name" value="PHOSPHATIDYLETHANOLAMINE N-METHYLTRANSFERASE"/>
    <property type="match status" value="1"/>
</dbReference>
<dbReference type="Proteomes" id="UP000660262">
    <property type="component" value="Unassembled WGS sequence"/>
</dbReference>
<keyword evidence="12 17" id="KW-0472">Membrane</keyword>
<evidence type="ECO:0000256" key="11">
    <source>
        <dbReference type="ARBA" id="ARBA00023098"/>
    </source>
</evidence>
<feature type="region of interest" description="Disordered" evidence="16">
    <location>
        <begin position="1"/>
        <end position="27"/>
    </location>
</feature>
<dbReference type="Pfam" id="PF04191">
    <property type="entry name" value="PEMT"/>
    <property type="match status" value="1"/>
</dbReference>
<dbReference type="InterPro" id="IPR007318">
    <property type="entry name" value="Phopholipid_MeTrfase"/>
</dbReference>
<evidence type="ECO:0000256" key="15">
    <source>
        <dbReference type="ARBA" id="ARBA00034137"/>
    </source>
</evidence>
<comment type="caution">
    <text evidence="18">The sequence shown here is derived from an EMBL/GenBank/DDBJ whole genome shotgun (WGS) entry which is preliminary data.</text>
</comment>
<comment type="subcellular location">
    <subcellularLocation>
        <location evidence="1">Endoplasmic reticulum membrane</location>
        <topology evidence="1">Multi-pass membrane protein</topology>
    </subcellularLocation>
</comment>
<evidence type="ECO:0000256" key="8">
    <source>
        <dbReference type="ARBA" id="ARBA00022692"/>
    </source>
</evidence>
<evidence type="ECO:0000256" key="2">
    <source>
        <dbReference type="ARBA" id="ARBA00004969"/>
    </source>
</evidence>
<dbReference type="EMBL" id="BNJQ01000017">
    <property type="protein sequence ID" value="GHP07594.1"/>
    <property type="molecule type" value="Genomic_DNA"/>
</dbReference>
<name>A0A830HKC6_9CHLO</name>
<keyword evidence="19" id="KW-1185">Reference proteome</keyword>
<evidence type="ECO:0000256" key="10">
    <source>
        <dbReference type="ARBA" id="ARBA00022989"/>
    </source>
</evidence>
<evidence type="ECO:0000256" key="3">
    <source>
        <dbReference type="ARBA" id="ARBA00005189"/>
    </source>
</evidence>
<dbReference type="UniPathway" id="UPA00753"/>
<evidence type="ECO:0000256" key="1">
    <source>
        <dbReference type="ARBA" id="ARBA00004477"/>
    </source>
</evidence>
<comment type="pathway">
    <text evidence="2">Phospholipid metabolism; phosphatidylcholine biosynthesis.</text>
</comment>
<evidence type="ECO:0000256" key="7">
    <source>
        <dbReference type="ARBA" id="ARBA00022691"/>
    </source>
</evidence>
<keyword evidence="10 17" id="KW-1133">Transmembrane helix</keyword>
<evidence type="ECO:0000256" key="13">
    <source>
        <dbReference type="ARBA" id="ARBA00023209"/>
    </source>
</evidence>
<dbReference type="GO" id="GO:0006656">
    <property type="term" value="P:phosphatidylcholine biosynthetic process"/>
    <property type="evidence" value="ECO:0007669"/>
    <property type="project" value="UniProtKB-UniPathway"/>
</dbReference>
<accession>A0A830HKC6</accession>
<keyword evidence="4" id="KW-0444">Lipid biosynthesis</keyword>
<sequence>MGRGGENALLKNNSPGDRINNSIKVNENNNAVDGEKAKETAMGPLARKLRARFPDWYALADEFTLYHQNSFNVFLHMVTTPAGIWAALALITKAAHTLDAKTLNSPNSVPFVLIMLYNAILKQKLPKDLWVMNSMVMFALGTAAAVAQAEYSFLALGVTLTVSYFGQDVAHWLTGEKTYDSTYMTADARAANGSASSSFASKFMEHTVYLMPLVLHSAYHCPEPILLSWMVPRNYVVFAKLTSTDEKSHLKRIRDWALAQNPRLDATTHWWFERPNGAQVGVENQGYEVSPEVKESFEEIMKGDTVMGMFTKRFDMTSYEIAQVRGMNELYVAGPPLTNNSDKVFESSHVDGPYRIFPFCYLFRCMLATTGNSQIRTNFNFVTTYPENTTKYTLADGDVVGFDFNREIHYIDNDPDPKRVNKDPRVNLKLHYVVYPKCMRPFGKLLAFLTTRYNVNARNLFLNTIRPKTWRHKFNAKYVVLWTTEAVYRIEQFASWSNVAYVALASLLPRLLLGASSSYPCFVALTSFVHYIMYISVYYLRDDVSYGSFKRDVMFFKVIAYCHLVSQFASAVMANVATTGHPVLSYAMMAVGYGLASSAAMALGVDRTYFGSELGHYPPKWITAFPYSLKIPHPMIVGGIIGLSGFQIYAPFRLAIPWLIPAHIAFYMLHMLQEHFDIIAPKSRGIGKTAASASVTGEKKVA</sequence>
<evidence type="ECO:0000256" key="5">
    <source>
        <dbReference type="ARBA" id="ARBA00022603"/>
    </source>
</evidence>
<reference evidence="18" key="1">
    <citation type="submission" date="2020-10" db="EMBL/GenBank/DDBJ databases">
        <title>Unveiling of a novel bifunctional photoreceptor, Dualchrome1, isolated from a cosmopolitan green alga.</title>
        <authorList>
            <person name="Suzuki S."/>
            <person name="Kawachi M."/>
        </authorList>
    </citation>
    <scope>NUCLEOTIDE SEQUENCE</scope>
    <source>
        <strain evidence="18">NIES 2893</strain>
    </source>
</reference>
<keyword evidence="5" id="KW-0489">Methyltransferase</keyword>
<dbReference type="GO" id="GO:0005789">
    <property type="term" value="C:endoplasmic reticulum membrane"/>
    <property type="evidence" value="ECO:0007669"/>
    <property type="project" value="UniProtKB-SubCell"/>
</dbReference>
<evidence type="ECO:0000256" key="17">
    <source>
        <dbReference type="SAM" id="Phobius"/>
    </source>
</evidence>